<evidence type="ECO:0000256" key="2">
    <source>
        <dbReference type="ARBA" id="ARBA00011081"/>
    </source>
</evidence>
<keyword evidence="6 11" id="KW-0460">Magnesium</keyword>
<feature type="domain" description="Transketolase-like pyrimidine-binding" evidence="12">
    <location>
        <begin position="315"/>
        <end position="479"/>
    </location>
</feature>
<dbReference type="Gene3D" id="3.40.50.920">
    <property type="match status" value="1"/>
</dbReference>
<dbReference type="SUPFAM" id="SSF52518">
    <property type="entry name" value="Thiamin diphosphate-binding fold (THDP-binding)"/>
    <property type="match status" value="2"/>
</dbReference>
<dbReference type="PANTHER" id="PTHR43322:SF5">
    <property type="entry name" value="1-DEOXY-D-XYLULOSE-5-PHOSPHATE SYNTHASE, CHLOROPLASTIC"/>
    <property type="match status" value="1"/>
</dbReference>
<dbReference type="GO" id="GO:0009228">
    <property type="term" value="P:thiamine biosynthetic process"/>
    <property type="evidence" value="ECO:0007669"/>
    <property type="project" value="UniProtKB-UniRule"/>
</dbReference>
<evidence type="ECO:0000313" key="14">
    <source>
        <dbReference type="Proteomes" id="UP001154312"/>
    </source>
</evidence>
<dbReference type="GO" id="GO:0000287">
    <property type="term" value="F:magnesium ion binding"/>
    <property type="evidence" value="ECO:0007669"/>
    <property type="project" value="UniProtKB-UniRule"/>
</dbReference>
<dbReference type="InterPro" id="IPR009014">
    <property type="entry name" value="Transketo_C/PFOR_II"/>
</dbReference>
<evidence type="ECO:0000256" key="11">
    <source>
        <dbReference type="HAMAP-Rule" id="MF_00315"/>
    </source>
</evidence>
<dbReference type="FunFam" id="3.40.50.970:FF:000005">
    <property type="entry name" value="1-deoxy-D-xylulose-5-phosphate synthase"/>
    <property type="match status" value="1"/>
</dbReference>
<dbReference type="CDD" id="cd07033">
    <property type="entry name" value="TPP_PYR_DXS_TK_like"/>
    <property type="match status" value="1"/>
</dbReference>
<dbReference type="PROSITE" id="PS00801">
    <property type="entry name" value="TRANSKETOLASE_1"/>
    <property type="match status" value="1"/>
</dbReference>
<comment type="function">
    <text evidence="10 11">Catalyzes the acyloin condensation reaction between C atoms 2 and 3 of pyruvate and glyceraldehyde 3-phosphate to yield 1-deoxy-D-xylulose-5-phosphate (DXP).</text>
</comment>
<feature type="binding site" evidence="11">
    <location>
        <position position="74"/>
    </location>
    <ligand>
        <name>thiamine diphosphate</name>
        <dbReference type="ChEBI" id="CHEBI:58937"/>
    </ligand>
</feature>
<evidence type="ECO:0000256" key="3">
    <source>
        <dbReference type="ARBA" id="ARBA00011738"/>
    </source>
</evidence>
<evidence type="ECO:0000256" key="9">
    <source>
        <dbReference type="ARBA" id="ARBA00023229"/>
    </source>
</evidence>
<dbReference type="SUPFAM" id="SSF52922">
    <property type="entry name" value="TK C-terminal domain-like"/>
    <property type="match status" value="1"/>
</dbReference>
<dbReference type="InterPro" id="IPR049557">
    <property type="entry name" value="Transketolase_CS"/>
</dbReference>
<dbReference type="EMBL" id="JAKOAV010000004">
    <property type="protein sequence ID" value="MDF9407469.1"/>
    <property type="molecule type" value="Genomic_DNA"/>
</dbReference>
<protein>
    <recommendedName>
        <fullName evidence="11">1-deoxy-D-xylulose-5-phosphate synthase</fullName>
        <ecNumber evidence="11">2.2.1.7</ecNumber>
    </recommendedName>
    <alternativeName>
        <fullName evidence="11">1-deoxyxylulose-5-phosphate synthase</fullName>
        <shortName evidence="11">DXP synthase</shortName>
        <shortName evidence="11">DXPS</shortName>
    </alternativeName>
</protein>
<comment type="catalytic activity">
    <reaction evidence="11">
        <text>D-glyceraldehyde 3-phosphate + pyruvate + H(+) = 1-deoxy-D-xylulose 5-phosphate + CO2</text>
        <dbReference type="Rhea" id="RHEA:12605"/>
        <dbReference type="ChEBI" id="CHEBI:15361"/>
        <dbReference type="ChEBI" id="CHEBI:15378"/>
        <dbReference type="ChEBI" id="CHEBI:16526"/>
        <dbReference type="ChEBI" id="CHEBI:57792"/>
        <dbReference type="ChEBI" id="CHEBI:59776"/>
        <dbReference type="EC" id="2.2.1.7"/>
    </reaction>
</comment>
<dbReference type="Proteomes" id="UP001154312">
    <property type="component" value="Unassembled WGS sequence"/>
</dbReference>
<keyword evidence="14" id="KW-1185">Reference proteome</keyword>
<evidence type="ECO:0000256" key="6">
    <source>
        <dbReference type="ARBA" id="ARBA00022842"/>
    </source>
</evidence>
<keyword evidence="7 11" id="KW-0784">Thiamine biosynthesis</keyword>
<dbReference type="GO" id="GO:0019288">
    <property type="term" value="P:isopentenyl diphosphate biosynthetic process, methylerythritol 4-phosphate pathway"/>
    <property type="evidence" value="ECO:0007669"/>
    <property type="project" value="TreeGrafter"/>
</dbReference>
<comment type="pathway">
    <text evidence="1 11">Metabolic intermediate biosynthesis; 1-deoxy-D-xylulose 5-phosphate biosynthesis; 1-deoxy-D-xylulose 5-phosphate from D-glyceraldehyde 3-phosphate and pyruvate: step 1/1.</text>
</comment>
<dbReference type="SMART" id="SM00861">
    <property type="entry name" value="Transket_pyr"/>
    <property type="match status" value="1"/>
</dbReference>
<sequence length="635" mass="68900">MSRLLRQVHAPYVIRSLNFAQLQELAGEIRQEIINTVAKNGGHLSPSLGVVELTLALHYVFNSPVDKIIWDVGHQSYTHKLLTGRYNEFDTLRQIGGISGFPRPTESAHDVFGTGHSSTSISAALGMAVARDLKGDNYSVIAVIGDGAMTGGMAYEALNHAGHMQKDLIVVLNDNEMSIAQNVGAMSGYLNRLRTDPMYSKGKEEIEQILRKLPAGPKLLRLIDKLKDSLKYLVVPGMIFEELGFFYLGPIDGHDIKAVTNVLQRARTIKGPVLVHILTKKGKGYKPAENNPDKFHGVGPFDVASGEIKKSISIPSYTEVFGRTMVKLAGRERNVLAITAAMPGGTGLTKFARLFPERFFDVGIAEQHGVTLAAGLAAGGYHPVVAIYSTFLQRAFDQILHDICLQNLPVTFAIDRAGIVGEDGPTHHGLFDFSYLGTIPNMIIMAPGNENELQHMIATAVNHHGPAAVRYPRGAGIGCKMDKELKLLPIGKAQVLREGADLTLLAVGSMVSRAENAAGILSGMGIEATVINARFIKPLDEEIILKYAAITGKVFTIEEHVLKNGFGSAVLELLSAKGKKDVLVHRFGIPDCFIEHGSHALLMEKYGLNVEHIVDVVAGKCVPRKVPNKLKVVLD</sequence>
<dbReference type="InterPro" id="IPR005477">
    <property type="entry name" value="Dxylulose-5-P_synthase"/>
</dbReference>
<dbReference type="EC" id="2.2.1.7" evidence="11"/>
<dbReference type="FunFam" id="3.40.50.920:FF:000002">
    <property type="entry name" value="1-deoxy-D-xylulose-5-phosphate synthase"/>
    <property type="match status" value="1"/>
</dbReference>
<keyword evidence="8 11" id="KW-0786">Thiamine pyrophosphate</keyword>
<dbReference type="AlphaFoldDB" id="A0A9X4H5B5"/>
<dbReference type="InterPro" id="IPR029061">
    <property type="entry name" value="THDP-binding"/>
</dbReference>
<dbReference type="Gene3D" id="3.40.50.970">
    <property type="match status" value="2"/>
</dbReference>
<dbReference type="GO" id="GO:0005829">
    <property type="term" value="C:cytosol"/>
    <property type="evidence" value="ECO:0007669"/>
    <property type="project" value="TreeGrafter"/>
</dbReference>
<feature type="binding site" evidence="11">
    <location>
        <position position="285"/>
    </location>
    <ligand>
        <name>thiamine diphosphate</name>
        <dbReference type="ChEBI" id="CHEBI:58937"/>
    </ligand>
</feature>
<comment type="caution">
    <text evidence="13">The sequence shown here is derived from an EMBL/GenBank/DDBJ whole genome shotgun (WGS) entry which is preliminary data.</text>
</comment>
<feature type="binding site" evidence="11">
    <location>
        <position position="175"/>
    </location>
    <ligand>
        <name>Mg(2+)</name>
        <dbReference type="ChEBI" id="CHEBI:18420"/>
    </ligand>
</feature>
<comment type="similarity">
    <text evidence="2 11">Belongs to the transketolase family. DXPS subfamily.</text>
</comment>
<dbReference type="Pfam" id="PF02779">
    <property type="entry name" value="Transket_pyr"/>
    <property type="match status" value="1"/>
</dbReference>
<feature type="binding site" evidence="11">
    <location>
        <position position="146"/>
    </location>
    <ligand>
        <name>Mg(2+)</name>
        <dbReference type="ChEBI" id="CHEBI:18420"/>
    </ligand>
</feature>
<dbReference type="Pfam" id="PF02780">
    <property type="entry name" value="Transketolase_C"/>
    <property type="match status" value="1"/>
</dbReference>
<evidence type="ECO:0000256" key="7">
    <source>
        <dbReference type="ARBA" id="ARBA00022977"/>
    </source>
</evidence>
<keyword evidence="4 11" id="KW-0808">Transferase</keyword>
<gene>
    <name evidence="11 13" type="primary">dxs</name>
    <name evidence="13" type="ORF">L7E55_03680</name>
</gene>
<dbReference type="InterPro" id="IPR020826">
    <property type="entry name" value="Transketolase_BS"/>
</dbReference>
<feature type="binding site" evidence="11">
    <location>
        <begin position="147"/>
        <end position="148"/>
    </location>
    <ligand>
        <name>thiamine diphosphate</name>
        <dbReference type="ChEBI" id="CHEBI:58937"/>
    </ligand>
</feature>
<dbReference type="RefSeq" id="WP_277442702.1">
    <property type="nucleotide sequence ID" value="NZ_JAKOAV010000004.1"/>
</dbReference>
<evidence type="ECO:0000259" key="12">
    <source>
        <dbReference type="SMART" id="SM00861"/>
    </source>
</evidence>
<dbReference type="NCBIfam" id="NF003933">
    <property type="entry name" value="PRK05444.2-2"/>
    <property type="match status" value="1"/>
</dbReference>
<dbReference type="GO" id="GO:0016114">
    <property type="term" value="P:terpenoid biosynthetic process"/>
    <property type="evidence" value="ECO:0007669"/>
    <property type="project" value="UniProtKB-UniRule"/>
</dbReference>
<dbReference type="GO" id="GO:0030976">
    <property type="term" value="F:thiamine pyrophosphate binding"/>
    <property type="evidence" value="ECO:0007669"/>
    <property type="project" value="UniProtKB-UniRule"/>
</dbReference>
<comment type="subunit">
    <text evidence="3 11">Homodimer.</text>
</comment>
<evidence type="ECO:0000256" key="5">
    <source>
        <dbReference type="ARBA" id="ARBA00022723"/>
    </source>
</evidence>
<keyword evidence="5 11" id="KW-0479">Metal-binding</keyword>
<keyword evidence="9 11" id="KW-0414">Isoprene biosynthesis</keyword>
<comment type="cofactor">
    <cofactor evidence="11">
        <name>Mg(2+)</name>
        <dbReference type="ChEBI" id="CHEBI:18420"/>
    </cofactor>
    <text evidence="11">Binds 1 Mg(2+) ion per subunit.</text>
</comment>
<dbReference type="NCBIfam" id="TIGR00204">
    <property type="entry name" value="dxs"/>
    <property type="match status" value="1"/>
</dbReference>
<dbReference type="CDD" id="cd02007">
    <property type="entry name" value="TPP_DXS"/>
    <property type="match status" value="1"/>
</dbReference>
<reference evidence="13" key="1">
    <citation type="submission" date="2022-02" db="EMBL/GenBank/DDBJ databases">
        <authorList>
            <person name="Leng L."/>
        </authorList>
    </citation>
    <scope>NUCLEOTIDE SEQUENCE</scope>
    <source>
        <strain evidence="13">JI</strain>
    </source>
</reference>
<evidence type="ECO:0000313" key="13">
    <source>
        <dbReference type="EMBL" id="MDF9407469.1"/>
    </source>
</evidence>
<evidence type="ECO:0000256" key="10">
    <source>
        <dbReference type="ARBA" id="ARBA00055605"/>
    </source>
</evidence>
<feature type="binding site" evidence="11">
    <location>
        <begin position="115"/>
        <end position="117"/>
    </location>
    <ligand>
        <name>thiamine diphosphate</name>
        <dbReference type="ChEBI" id="CHEBI:58937"/>
    </ligand>
</feature>
<name>A0A9X4H5B5_9FIRM</name>
<evidence type="ECO:0000256" key="4">
    <source>
        <dbReference type="ARBA" id="ARBA00022679"/>
    </source>
</evidence>
<dbReference type="PROSITE" id="PS00802">
    <property type="entry name" value="TRANSKETOLASE_2"/>
    <property type="match status" value="1"/>
</dbReference>
<feature type="binding site" evidence="11">
    <location>
        <position position="175"/>
    </location>
    <ligand>
        <name>thiamine diphosphate</name>
        <dbReference type="ChEBI" id="CHEBI:58937"/>
    </ligand>
</feature>
<dbReference type="HAMAP" id="MF_00315">
    <property type="entry name" value="DXP_synth"/>
    <property type="match status" value="1"/>
</dbReference>
<evidence type="ECO:0000256" key="8">
    <source>
        <dbReference type="ARBA" id="ARBA00023052"/>
    </source>
</evidence>
<dbReference type="InterPro" id="IPR033248">
    <property type="entry name" value="Transketolase_C"/>
</dbReference>
<accession>A0A9X4H5B5</accession>
<feature type="binding site" evidence="11">
    <location>
        <position position="366"/>
    </location>
    <ligand>
        <name>thiamine diphosphate</name>
        <dbReference type="ChEBI" id="CHEBI:58937"/>
    </ligand>
</feature>
<dbReference type="InterPro" id="IPR005475">
    <property type="entry name" value="Transketolase-like_Pyr-bd"/>
</dbReference>
<dbReference type="GO" id="GO:0008661">
    <property type="term" value="F:1-deoxy-D-xylulose-5-phosphate synthase activity"/>
    <property type="evidence" value="ECO:0007669"/>
    <property type="project" value="UniProtKB-UniRule"/>
</dbReference>
<evidence type="ECO:0000256" key="1">
    <source>
        <dbReference type="ARBA" id="ARBA00004980"/>
    </source>
</evidence>
<dbReference type="Pfam" id="PF13292">
    <property type="entry name" value="DXP_synthase_N"/>
    <property type="match status" value="1"/>
</dbReference>
<organism evidence="13 14">
    <name type="scientific">Pelotomaculum isophthalicicum JI</name>
    <dbReference type="NCBI Taxonomy" id="947010"/>
    <lineage>
        <taxon>Bacteria</taxon>
        <taxon>Bacillati</taxon>
        <taxon>Bacillota</taxon>
        <taxon>Clostridia</taxon>
        <taxon>Eubacteriales</taxon>
        <taxon>Desulfotomaculaceae</taxon>
        <taxon>Pelotomaculum</taxon>
    </lineage>
</organism>
<proteinExistence type="inferred from homology"/>
<dbReference type="PANTHER" id="PTHR43322">
    <property type="entry name" value="1-D-DEOXYXYLULOSE 5-PHOSPHATE SYNTHASE-RELATED"/>
    <property type="match status" value="1"/>
</dbReference>
<comment type="cofactor">
    <cofactor evidence="11">
        <name>thiamine diphosphate</name>
        <dbReference type="ChEBI" id="CHEBI:58937"/>
    </cofactor>
    <text evidence="11">Binds 1 thiamine pyrophosphate per subunit.</text>
</comment>